<dbReference type="InterPro" id="IPR049625">
    <property type="entry name" value="Glyco_transf_61_cat"/>
</dbReference>
<keyword evidence="4" id="KW-0325">Glycoprotein</keyword>
<accession>A0ABD1BX71</accession>
<evidence type="ECO:0000256" key="2">
    <source>
        <dbReference type="ARBA" id="ARBA00022676"/>
    </source>
</evidence>
<evidence type="ECO:0000256" key="4">
    <source>
        <dbReference type="ARBA" id="ARBA00023180"/>
    </source>
</evidence>
<dbReference type="PANTHER" id="PTHR20961:SF5">
    <property type="entry name" value="GLYCOSYLTRANSFERASE-RELATED"/>
    <property type="match status" value="1"/>
</dbReference>
<evidence type="ECO:0000259" key="6">
    <source>
        <dbReference type="Pfam" id="PF04577"/>
    </source>
</evidence>
<evidence type="ECO:0000256" key="3">
    <source>
        <dbReference type="ARBA" id="ARBA00022679"/>
    </source>
</evidence>
<keyword evidence="5" id="KW-0812">Transmembrane</keyword>
<dbReference type="Pfam" id="PF04577">
    <property type="entry name" value="Glyco_transf_61"/>
    <property type="match status" value="1"/>
</dbReference>
<keyword evidence="3" id="KW-0808">Transferase</keyword>
<feature type="domain" description="Glycosyltransferase 61 catalytic" evidence="6">
    <location>
        <begin position="340"/>
        <end position="436"/>
    </location>
</feature>
<reference evidence="7 8" key="1">
    <citation type="submission" date="2024-04" db="EMBL/GenBank/DDBJ databases">
        <title>Genome assembly C_amara_ONT_v2.</title>
        <authorList>
            <person name="Yant L."/>
            <person name="Moore C."/>
            <person name="Slenker M."/>
        </authorList>
    </citation>
    <scope>NUCLEOTIDE SEQUENCE [LARGE SCALE GENOMIC DNA]</scope>
    <source>
        <tissue evidence="7">Leaf</tissue>
    </source>
</reference>
<dbReference type="EMBL" id="JBANAX010000123">
    <property type="protein sequence ID" value="KAL1221641.1"/>
    <property type="molecule type" value="Genomic_DNA"/>
</dbReference>
<dbReference type="PANTHER" id="PTHR20961">
    <property type="entry name" value="GLYCOSYLTRANSFERASE"/>
    <property type="match status" value="1"/>
</dbReference>
<keyword evidence="8" id="KW-1185">Reference proteome</keyword>
<evidence type="ECO:0000313" key="8">
    <source>
        <dbReference type="Proteomes" id="UP001558713"/>
    </source>
</evidence>
<feature type="transmembrane region" description="Helical" evidence="5">
    <location>
        <begin position="24"/>
        <end position="47"/>
    </location>
</feature>
<sequence>MTEKDFLYNTILARSFSKNEQKRLGYGAFIASLLFVFTLCTVFKPYLSPLPILELQLSANTGLRMLRITEPQALRSNNNSTSEDSEKLIIPMNVTSSPLISSEDIVCNDTSLPKNYLDSFNCTTNTTFSKEEVISDQNKLEKPMKPVCNKLARTELCELSGDVRIHGKSATVLAAMTYAFSGNSTWHIRPYARKGDNEAMKRVREWTVKLEQNADQLENATNFSRCVRNHSVPAMLFSIGGYSMNNFHDFTDIVIPLYTTARRFNGEVQFLVTNKNPLWIIKFRELVKKLSNYEVIFIDEEEDTHCFSSVIVGLTRHHQYYKELAIDPSNSEYSMSDFRSFLRDTYVLRNAAVTAKQYRRRRPRILILLRGRSRAFTNAGEIARAARQIGFKVVVAEANTGDPNFSQTVNSCAVMLGVHGAGLTNMVFLPENAIVIQILPIGGFEWLAKTDFEDPSKEMKLKYLEYKIEPEESTLMQRYGRDHEIVRDPSTVAKRGWHSFKSIYLVQQNVSININRFKPVLVKAFELLRGQ</sequence>
<name>A0ABD1BX71_CARAN</name>
<dbReference type="AlphaFoldDB" id="A0ABD1BX71"/>
<comment type="caution">
    <text evidence="7">The sequence shown here is derived from an EMBL/GenBank/DDBJ whole genome shotgun (WGS) entry which is preliminary data.</text>
</comment>
<gene>
    <name evidence="7" type="ORF">V5N11_026255</name>
</gene>
<keyword evidence="5" id="KW-0472">Membrane</keyword>
<keyword evidence="2" id="KW-0328">Glycosyltransferase</keyword>
<evidence type="ECO:0000256" key="1">
    <source>
        <dbReference type="ARBA" id="ARBA00004323"/>
    </source>
</evidence>
<evidence type="ECO:0000313" key="7">
    <source>
        <dbReference type="EMBL" id="KAL1221641.1"/>
    </source>
</evidence>
<dbReference type="InterPro" id="IPR007657">
    <property type="entry name" value="Glycosyltransferase_61"/>
</dbReference>
<dbReference type="GO" id="GO:0016763">
    <property type="term" value="F:pentosyltransferase activity"/>
    <property type="evidence" value="ECO:0007669"/>
    <property type="project" value="UniProtKB-ARBA"/>
</dbReference>
<dbReference type="GO" id="GO:0000139">
    <property type="term" value="C:Golgi membrane"/>
    <property type="evidence" value="ECO:0007669"/>
    <property type="project" value="UniProtKB-SubCell"/>
</dbReference>
<comment type="subcellular location">
    <subcellularLocation>
        <location evidence="1">Golgi apparatus membrane</location>
        <topology evidence="1">Single-pass type II membrane protein</topology>
    </subcellularLocation>
</comment>
<keyword evidence="5" id="KW-1133">Transmembrane helix</keyword>
<dbReference type="Proteomes" id="UP001558713">
    <property type="component" value="Unassembled WGS sequence"/>
</dbReference>
<evidence type="ECO:0000256" key="5">
    <source>
        <dbReference type="SAM" id="Phobius"/>
    </source>
</evidence>
<protein>
    <submittedName>
        <fullName evidence="7">Alpha-1,3-arabinosyltransferase XAT3</fullName>
    </submittedName>
</protein>
<organism evidence="7 8">
    <name type="scientific">Cardamine amara subsp. amara</name>
    <dbReference type="NCBI Taxonomy" id="228776"/>
    <lineage>
        <taxon>Eukaryota</taxon>
        <taxon>Viridiplantae</taxon>
        <taxon>Streptophyta</taxon>
        <taxon>Embryophyta</taxon>
        <taxon>Tracheophyta</taxon>
        <taxon>Spermatophyta</taxon>
        <taxon>Magnoliopsida</taxon>
        <taxon>eudicotyledons</taxon>
        <taxon>Gunneridae</taxon>
        <taxon>Pentapetalae</taxon>
        <taxon>rosids</taxon>
        <taxon>malvids</taxon>
        <taxon>Brassicales</taxon>
        <taxon>Brassicaceae</taxon>
        <taxon>Cardamineae</taxon>
        <taxon>Cardamine</taxon>
    </lineage>
</organism>
<proteinExistence type="predicted"/>